<sequence length="841" mass="87437">MLGGLFEEAPSRDGLPSSPQGRPITRLAVQDWLRQLEAGLERPPPESSSNSSHWCLPGPPAQDTAAVWEDRVTRSLGAATRGLRAAVDSMAALCRLILDPEWLRQPGCVSLAVQQLAGGLLQPDVLAALGYAGSLPKALDSPWGLLGTPISQLRSREKASALLQAFADTTAAVSVRDIATLLQVVWVLQSPVESGSRLRTRQRSGELSAPVLRLLSRLADAPDLTEWTTNSLLDSYRGPIGVATMLLGDMAASAHDVTVDLLCGRASAQPATSDVLGPQHELPVPAERLCACALALGHAWGLREFLEAGLSWPSQAPLLPPRAASAVTAALSAVRNAGHESGHAMLAAHIAVRQAVQGLAIAHAVPSANLLSWLRAVDFLCSSLDRLMLAHAGGRPPPSWVLAETRTVLHTATCNEKGQRSLAAPMNREPLSHPQLGNLGESIMSLSFAGLAAALRPSAVTDSPSADPTRLVLQLPGVRRLVRSFLRFSLAVDPASEAGAESELAFEQVRAILEAECRGEALSEVVPAGSPAGAVGLVAAPAAAASTAAAPAGAASAPSVEPLSLAWIEEAQSAPGAAGAAGQGDAAEGAANATGGALDDSSDDDNDGEDGAAAASLASGLPTRVAPGYVSELPLVGPVAVTSTRMPFSPLRNEVTAVLERAALMLLGRNAEDTLSLPEFRRAVDRYEDFDDGKGAIGSAASDDALSGWQAPVSTDKLSPLGVPARAVLGCRPCILGEAGDPEQLPEPVDSMRSLWLRNEPVVLSAEERLRIFALRLMPALSEVLGTAVNEALPGEDRAREFAAFHTITRLVVQVLADMAPSTAGRGLEDGLASPMPRLLR</sequence>
<feature type="compositionally biased region" description="Acidic residues" evidence="1">
    <location>
        <begin position="600"/>
        <end position="610"/>
    </location>
</feature>
<protein>
    <submittedName>
        <fullName evidence="2">Uncharacterized protein</fullName>
    </submittedName>
</protein>
<evidence type="ECO:0000256" key="1">
    <source>
        <dbReference type="SAM" id="MobiDB-lite"/>
    </source>
</evidence>
<accession>A0A5A8DX08</accession>
<name>A0A5A8DX08_CAFRO</name>
<dbReference type="AlphaFoldDB" id="A0A5A8DX08"/>
<proteinExistence type="predicted"/>
<feature type="region of interest" description="Disordered" evidence="1">
    <location>
        <begin position="576"/>
        <end position="613"/>
    </location>
</feature>
<gene>
    <name evidence="2" type="ORF">FNF28_01888</name>
</gene>
<feature type="compositionally biased region" description="Low complexity" evidence="1">
    <location>
        <begin position="576"/>
        <end position="599"/>
    </location>
</feature>
<evidence type="ECO:0000313" key="3">
    <source>
        <dbReference type="Proteomes" id="UP000324907"/>
    </source>
</evidence>
<comment type="caution">
    <text evidence="2">The sequence shown here is derived from an EMBL/GenBank/DDBJ whole genome shotgun (WGS) entry which is preliminary data.</text>
</comment>
<dbReference type="EMBL" id="VLTL01000019">
    <property type="protein sequence ID" value="KAA0169769.1"/>
    <property type="molecule type" value="Genomic_DNA"/>
</dbReference>
<dbReference type="Proteomes" id="UP000324907">
    <property type="component" value="Unassembled WGS sequence"/>
</dbReference>
<reference evidence="2 3" key="1">
    <citation type="submission" date="2019-07" db="EMBL/GenBank/DDBJ databases">
        <title>Genomes of Cafeteria roenbergensis.</title>
        <authorList>
            <person name="Fischer M.G."/>
            <person name="Hackl T."/>
            <person name="Roman M."/>
        </authorList>
    </citation>
    <scope>NUCLEOTIDE SEQUENCE [LARGE SCALE GENOMIC DNA]</scope>
    <source>
        <strain evidence="2 3">RCC970-E3</strain>
    </source>
</reference>
<organism evidence="2 3">
    <name type="scientific">Cafeteria roenbergensis</name>
    <name type="common">Marine flagellate</name>
    <dbReference type="NCBI Taxonomy" id="33653"/>
    <lineage>
        <taxon>Eukaryota</taxon>
        <taxon>Sar</taxon>
        <taxon>Stramenopiles</taxon>
        <taxon>Bigyra</taxon>
        <taxon>Opalozoa</taxon>
        <taxon>Bicosoecida</taxon>
        <taxon>Cafeteriaceae</taxon>
        <taxon>Cafeteria</taxon>
    </lineage>
</organism>
<feature type="region of interest" description="Disordered" evidence="1">
    <location>
        <begin position="1"/>
        <end position="23"/>
    </location>
</feature>
<evidence type="ECO:0000313" key="2">
    <source>
        <dbReference type="EMBL" id="KAA0169769.1"/>
    </source>
</evidence>